<dbReference type="HAMAP" id="MF_04110">
    <property type="entry name" value="ENDOLYSIN_T4"/>
    <property type="match status" value="1"/>
</dbReference>
<dbReference type="RefSeq" id="WP_010895739.1">
    <property type="nucleotide sequence ID" value="NC_002523.5"/>
</dbReference>
<dbReference type="Pfam" id="PF00959">
    <property type="entry name" value="Phage_lysozyme"/>
    <property type="match status" value="1"/>
</dbReference>
<dbReference type="CAZy" id="GH24">
    <property type="family name" value="Glycoside Hydrolase Family 24"/>
</dbReference>
<name>Q9F9Z4_9GAMM</name>
<keyword evidence="4 7" id="KW-0378">Hydrolase</keyword>
<reference evidence="8" key="3">
    <citation type="journal article" date="2004" name="J. Bacteriol.">
        <title>Cloning Serratia entomophila antifeeding genes--a putative defective prophage active against the grass grub Costelytra zealandica.</title>
        <authorList>
            <person name="Hurst M.R."/>
            <person name="Glare T.R."/>
            <person name="Jackson T.A."/>
        </authorList>
    </citation>
    <scope>NUCLEOTIDE SEQUENCE</scope>
    <source>
        <strain evidence="8">A1MO2</strain>
        <plasmid evidence="8">pADAP</plasmid>
    </source>
</reference>
<dbReference type="GO" id="GO:0031640">
    <property type="term" value="P:killing of cells of another organism"/>
    <property type="evidence" value="ECO:0007669"/>
    <property type="project" value="UniProtKB-KW"/>
</dbReference>
<dbReference type="PANTHER" id="PTHR38107:SF3">
    <property type="entry name" value="LYSOZYME RRRD-RELATED"/>
    <property type="match status" value="1"/>
</dbReference>
<dbReference type="InterPro" id="IPR051018">
    <property type="entry name" value="Bacteriophage_GH24"/>
</dbReference>
<keyword evidence="8" id="KW-0614">Plasmid</keyword>
<dbReference type="EC" id="3.2.1.17" evidence="7"/>
<dbReference type="AlphaFoldDB" id="Q9F9Z4"/>
<sequence>MKISSRGIALIKEFEGLRLHAYRCAADVWTVGYGHTAGVTKGDIITVDEAQTMLTNDITVFERAVSQAVAVPLNQSQYDALVSLVFNIGQGNFKRSTLLKKLNKQDYVGAGNEFLRWTRANGKVLPGLIRRREAERVLFEKLGA</sequence>
<protein>
    <recommendedName>
        <fullName evidence="7">Lysozyme</fullName>
        <ecNumber evidence="7">3.2.1.17</ecNumber>
    </recommendedName>
</protein>
<dbReference type="GO" id="GO:0016998">
    <property type="term" value="P:cell wall macromolecule catabolic process"/>
    <property type="evidence" value="ECO:0007669"/>
    <property type="project" value="InterPro"/>
</dbReference>
<keyword evidence="3 7" id="KW-0081">Bacteriolytic enzyme</keyword>
<evidence type="ECO:0000256" key="6">
    <source>
        <dbReference type="ARBA" id="ARBA00023295"/>
    </source>
</evidence>
<evidence type="ECO:0000256" key="7">
    <source>
        <dbReference type="RuleBase" id="RU003788"/>
    </source>
</evidence>
<reference evidence="8" key="4">
    <citation type="submission" date="2017-12" db="EMBL/GenBank/DDBJ databases">
        <authorList>
            <person name="Hurst M.R.H."/>
        </authorList>
    </citation>
    <scope>NUCLEOTIDE SEQUENCE</scope>
    <source>
        <strain evidence="8">A1MO2</strain>
        <plasmid evidence="8">pADAP</plasmid>
    </source>
</reference>
<reference evidence="8" key="1">
    <citation type="journal article" date="2000" name="J. Bacteriol.">
        <title>Plasmid-located pathogenicity determinants of Serratia entomophila, the causal agent of amber disease of grass grub, show similarity to the insecticidal toxins of Photorhabdus luminescens.</title>
        <authorList>
            <person name="Hurst M.R."/>
            <person name="Glare T.R."/>
            <person name="Jackson T.A."/>
            <person name="Ronson C.W."/>
        </authorList>
    </citation>
    <scope>NUCLEOTIDE SEQUENCE</scope>
    <source>
        <strain evidence="8">A1MO2</strain>
        <plasmid evidence="8">pADAP</plasmid>
    </source>
</reference>
<keyword evidence="5" id="KW-1035">Host cytoplasm</keyword>
<keyword evidence="6 7" id="KW-0326">Glycosidase</keyword>
<dbReference type="InterPro" id="IPR023347">
    <property type="entry name" value="Lysozyme_dom_sf"/>
</dbReference>
<dbReference type="InterPro" id="IPR034690">
    <property type="entry name" value="Endolysin_T4_type"/>
</dbReference>
<dbReference type="PANTHER" id="PTHR38107">
    <property type="match status" value="1"/>
</dbReference>
<evidence type="ECO:0000313" key="8">
    <source>
        <dbReference type="EMBL" id="AAG09647.1"/>
    </source>
</evidence>
<dbReference type="Gene3D" id="1.10.530.40">
    <property type="match status" value="1"/>
</dbReference>
<dbReference type="GO" id="GO:0009253">
    <property type="term" value="P:peptidoglycan catabolic process"/>
    <property type="evidence" value="ECO:0007669"/>
    <property type="project" value="InterPro"/>
</dbReference>
<dbReference type="SUPFAM" id="SSF53955">
    <property type="entry name" value="Lysozyme-like"/>
    <property type="match status" value="1"/>
</dbReference>
<comment type="similarity">
    <text evidence="7">Belongs to the glycosyl hydrolase 24 family.</text>
</comment>
<reference evidence="8" key="2">
    <citation type="journal article" date="2003" name="Plasmid">
        <title>Peripheral sequences of the Serratia entomophila pADAP virulence-associated region.</title>
        <authorList>
            <person name="Hurst M.R."/>
            <person name="O'Callaghan M."/>
            <person name="Glare T.R."/>
        </authorList>
    </citation>
    <scope>NUCLEOTIDE SEQUENCE</scope>
    <source>
        <strain evidence="8">A1MO2</strain>
        <plasmid evidence="8">pADAP</plasmid>
    </source>
</reference>
<evidence type="ECO:0000256" key="4">
    <source>
        <dbReference type="ARBA" id="ARBA00022801"/>
    </source>
</evidence>
<evidence type="ECO:0000256" key="5">
    <source>
        <dbReference type="ARBA" id="ARBA00023200"/>
    </source>
</evidence>
<dbReference type="InterPro" id="IPR033907">
    <property type="entry name" value="Endolysin_autolysin"/>
</dbReference>
<dbReference type="CDD" id="cd00737">
    <property type="entry name" value="lyz_endolysin_autolysin"/>
    <property type="match status" value="1"/>
</dbReference>
<comment type="catalytic activity">
    <reaction evidence="1 7">
        <text>Hydrolysis of (1-&gt;4)-beta-linkages between N-acetylmuramic acid and N-acetyl-D-glucosamine residues in a peptidoglycan and between N-acetyl-D-glucosamine residues in chitodextrins.</text>
        <dbReference type="EC" id="3.2.1.17"/>
    </reaction>
</comment>
<accession>Q9F9Z4</accession>
<organism evidence="8">
    <name type="scientific">Serratia entomophila</name>
    <dbReference type="NCBI Taxonomy" id="42906"/>
    <lineage>
        <taxon>Bacteria</taxon>
        <taxon>Pseudomonadati</taxon>
        <taxon>Pseudomonadota</taxon>
        <taxon>Gammaproteobacteria</taxon>
        <taxon>Enterobacterales</taxon>
        <taxon>Yersiniaceae</taxon>
        <taxon>Serratia</taxon>
    </lineage>
</organism>
<proteinExistence type="inferred from homology"/>
<keyword evidence="2 7" id="KW-0929">Antimicrobial</keyword>
<evidence type="ECO:0000256" key="2">
    <source>
        <dbReference type="ARBA" id="ARBA00022529"/>
    </source>
</evidence>
<geneLocation type="plasmid" evidence="8">
    <name>pADAP</name>
</geneLocation>
<dbReference type="GeneID" id="75025133"/>
<evidence type="ECO:0000256" key="3">
    <source>
        <dbReference type="ARBA" id="ARBA00022638"/>
    </source>
</evidence>
<dbReference type="InterPro" id="IPR002196">
    <property type="entry name" value="Glyco_hydro_24"/>
</dbReference>
<evidence type="ECO:0000256" key="1">
    <source>
        <dbReference type="ARBA" id="ARBA00000632"/>
    </source>
</evidence>
<dbReference type="EMBL" id="AF135182">
    <property type="protein sequence ID" value="AAG09647.1"/>
    <property type="molecule type" value="Genomic_DNA"/>
</dbReference>
<dbReference type="InterPro" id="IPR023346">
    <property type="entry name" value="Lysozyme-like_dom_sf"/>
</dbReference>
<dbReference type="GO" id="GO:0042742">
    <property type="term" value="P:defense response to bacterium"/>
    <property type="evidence" value="ECO:0007669"/>
    <property type="project" value="UniProtKB-KW"/>
</dbReference>
<dbReference type="GO" id="GO:0003796">
    <property type="term" value="F:lysozyme activity"/>
    <property type="evidence" value="ECO:0007669"/>
    <property type="project" value="UniProtKB-EC"/>
</dbReference>